<dbReference type="PROSITE" id="PS50110">
    <property type="entry name" value="RESPONSE_REGULATORY"/>
    <property type="match status" value="1"/>
</dbReference>
<dbReference type="InterPro" id="IPR050595">
    <property type="entry name" value="Bact_response_regulator"/>
</dbReference>
<dbReference type="Pfam" id="PF00072">
    <property type="entry name" value="Response_reg"/>
    <property type="match status" value="1"/>
</dbReference>
<dbReference type="SMART" id="SM00448">
    <property type="entry name" value="REC"/>
    <property type="match status" value="1"/>
</dbReference>
<gene>
    <name evidence="4" type="ORF">FNB15_10395</name>
</gene>
<reference evidence="4 5" key="1">
    <citation type="submission" date="2019-07" db="EMBL/GenBank/DDBJ databases">
        <title>Genome sequencing for Ferrovibrio sp. K5.</title>
        <authorList>
            <person name="Park S.-J."/>
        </authorList>
    </citation>
    <scope>NUCLEOTIDE SEQUENCE [LARGE SCALE GENOMIC DNA]</scope>
    <source>
        <strain evidence="4 5">K5</strain>
    </source>
</reference>
<dbReference type="OrthoDB" id="9786548at2"/>
<dbReference type="InterPro" id="IPR011006">
    <property type="entry name" value="CheY-like_superfamily"/>
</dbReference>
<dbReference type="AlphaFoldDB" id="A0A516H1I9"/>
<keyword evidence="1" id="KW-0597">Phosphoprotein</keyword>
<dbReference type="PANTHER" id="PTHR44591">
    <property type="entry name" value="STRESS RESPONSE REGULATOR PROTEIN 1"/>
    <property type="match status" value="1"/>
</dbReference>
<dbReference type="EMBL" id="CP041636">
    <property type="protein sequence ID" value="QDO97653.1"/>
    <property type="molecule type" value="Genomic_DNA"/>
</dbReference>
<dbReference type="RefSeq" id="WP_144068634.1">
    <property type="nucleotide sequence ID" value="NZ_CP041636.1"/>
</dbReference>
<comment type="caution">
    <text evidence="2">Lacks conserved residue(s) required for the propagation of feature annotation.</text>
</comment>
<dbReference type="SUPFAM" id="SSF52172">
    <property type="entry name" value="CheY-like"/>
    <property type="match status" value="1"/>
</dbReference>
<evidence type="ECO:0000313" key="4">
    <source>
        <dbReference type="EMBL" id="QDO97653.1"/>
    </source>
</evidence>
<dbReference type="KEGG" id="fer:FNB15_10395"/>
<feature type="domain" description="Response regulatory" evidence="3">
    <location>
        <begin position="9"/>
        <end position="129"/>
    </location>
</feature>
<accession>A0A516H1I9</accession>
<dbReference type="InterPro" id="IPR001789">
    <property type="entry name" value="Sig_transdc_resp-reg_receiver"/>
</dbReference>
<evidence type="ECO:0000313" key="5">
    <source>
        <dbReference type="Proteomes" id="UP000317496"/>
    </source>
</evidence>
<keyword evidence="5" id="KW-1185">Reference proteome</keyword>
<evidence type="ECO:0000256" key="2">
    <source>
        <dbReference type="PROSITE-ProRule" id="PRU00169"/>
    </source>
</evidence>
<protein>
    <submittedName>
        <fullName evidence="4">Response regulator</fullName>
    </submittedName>
</protein>
<name>A0A516H1I9_9PROT</name>
<proteinExistence type="predicted"/>
<sequence>MPYKLNNVAVLVIDSNHNHMQLIKEVLRPLGVTRIAECLNAKDALTYLENNVVDIIFTEWHMDGEMDGLGLVEWIRKNPASKNVFVPIVMVTAQSEEWKVIKARDVGVTEFLVKPFSAKTMARRITMVIEYPRQFVRTDDFFGPDRRRHKVSNYTGEERRKDMLEKGDQQMDDSAVQNLLNEL</sequence>
<dbReference type="Proteomes" id="UP000317496">
    <property type="component" value="Chromosome"/>
</dbReference>
<dbReference type="GO" id="GO:0000160">
    <property type="term" value="P:phosphorelay signal transduction system"/>
    <property type="evidence" value="ECO:0007669"/>
    <property type="project" value="InterPro"/>
</dbReference>
<dbReference type="PANTHER" id="PTHR44591:SF3">
    <property type="entry name" value="RESPONSE REGULATORY DOMAIN-CONTAINING PROTEIN"/>
    <property type="match status" value="1"/>
</dbReference>
<evidence type="ECO:0000259" key="3">
    <source>
        <dbReference type="PROSITE" id="PS50110"/>
    </source>
</evidence>
<organism evidence="4 5">
    <name type="scientific">Ferrovibrio terrae</name>
    <dbReference type="NCBI Taxonomy" id="2594003"/>
    <lineage>
        <taxon>Bacteria</taxon>
        <taxon>Pseudomonadati</taxon>
        <taxon>Pseudomonadota</taxon>
        <taxon>Alphaproteobacteria</taxon>
        <taxon>Rhodospirillales</taxon>
        <taxon>Rhodospirillaceae</taxon>
        <taxon>Ferrovibrio</taxon>
    </lineage>
</organism>
<dbReference type="Gene3D" id="3.40.50.2300">
    <property type="match status" value="1"/>
</dbReference>
<evidence type="ECO:0000256" key="1">
    <source>
        <dbReference type="ARBA" id="ARBA00022553"/>
    </source>
</evidence>